<comment type="caution">
    <text evidence="2">The sequence shown here is derived from an EMBL/GenBank/DDBJ whole genome shotgun (WGS) entry which is preliminary data.</text>
</comment>
<proteinExistence type="predicted"/>
<feature type="domain" description="NadR/Ttd14 AAA" evidence="1">
    <location>
        <begin position="6"/>
        <end position="168"/>
    </location>
</feature>
<keyword evidence="3" id="KW-1185">Reference proteome</keyword>
<dbReference type="EMBL" id="RAPN01000006">
    <property type="protein sequence ID" value="RKD85167.1"/>
    <property type="molecule type" value="Genomic_DNA"/>
</dbReference>
<evidence type="ECO:0000313" key="3">
    <source>
        <dbReference type="Proteomes" id="UP000283387"/>
    </source>
</evidence>
<dbReference type="SUPFAM" id="SSF52540">
    <property type="entry name" value="P-loop containing nucleoside triphosphate hydrolases"/>
    <property type="match status" value="1"/>
</dbReference>
<accession>A0A419VUV1</accession>
<dbReference type="AlphaFoldDB" id="A0A419VUV1"/>
<dbReference type="RefSeq" id="WP_120275842.1">
    <property type="nucleotide sequence ID" value="NZ_RAPN01000006.1"/>
</dbReference>
<sequence>MRKNIVVITGGPGFGKSSLIEALSVKGFQVGGEAAREIIGEQMETGGETLPWKNRRAFQQAVSQRRIDFWESVDGVDWAFVDRGIPDQLAFASFRGFEPSAILKSLASEYQYFPVVFICPPWNEIYVQDEVRTESFDEACRIHEMICKTYNDLGYRLVDVPLCSLEERCAFILSELKLSSGINQ</sequence>
<dbReference type="Gene3D" id="3.40.50.300">
    <property type="entry name" value="P-loop containing nucleotide triphosphate hydrolases"/>
    <property type="match status" value="1"/>
</dbReference>
<evidence type="ECO:0000259" key="1">
    <source>
        <dbReference type="Pfam" id="PF13521"/>
    </source>
</evidence>
<reference evidence="2 3" key="1">
    <citation type="submission" date="2018-09" db="EMBL/GenBank/DDBJ databases">
        <title>Genomic Encyclopedia of Archaeal and Bacterial Type Strains, Phase II (KMG-II): from individual species to whole genera.</title>
        <authorList>
            <person name="Goeker M."/>
        </authorList>
    </citation>
    <scope>NUCLEOTIDE SEQUENCE [LARGE SCALE GENOMIC DNA]</scope>
    <source>
        <strain evidence="2 3">DSM 27148</strain>
    </source>
</reference>
<organism evidence="2 3">
    <name type="scientific">Mangrovibacterium diazotrophicum</name>
    <dbReference type="NCBI Taxonomy" id="1261403"/>
    <lineage>
        <taxon>Bacteria</taxon>
        <taxon>Pseudomonadati</taxon>
        <taxon>Bacteroidota</taxon>
        <taxon>Bacteroidia</taxon>
        <taxon>Marinilabiliales</taxon>
        <taxon>Prolixibacteraceae</taxon>
        <taxon>Mangrovibacterium</taxon>
    </lineage>
</organism>
<dbReference type="Pfam" id="PF13521">
    <property type="entry name" value="AAA_28"/>
    <property type="match status" value="1"/>
</dbReference>
<dbReference type="OrthoDB" id="5638848at2"/>
<dbReference type="Proteomes" id="UP000283387">
    <property type="component" value="Unassembled WGS sequence"/>
</dbReference>
<dbReference type="InterPro" id="IPR038727">
    <property type="entry name" value="NadR/Ttd14_AAA_dom"/>
</dbReference>
<dbReference type="InterPro" id="IPR027417">
    <property type="entry name" value="P-loop_NTPase"/>
</dbReference>
<protein>
    <submittedName>
        <fullName evidence="2">Putative ATPase</fullName>
    </submittedName>
</protein>
<evidence type="ECO:0000313" key="2">
    <source>
        <dbReference type="EMBL" id="RKD85167.1"/>
    </source>
</evidence>
<name>A0A419VUV1_9BACT</name>
<gene>
    <name evidence="2" type="ORF">BC643_4686</name>
</gene>